<dbReference type="EMBL" id="BLLF01000392">
    <property type="protein sequence ID" value="GFH11317.1"/>
    <property type="molecule type" value="Genomic_DNA"/>
</dbReference>
<evidence type="ECO:0000313" key="2">
    <source>
        <dbReference type="Proteomes" id="UP000485058"/>
    </source>
</evidence>
<reference evidence="1 2" key="1">
    <citation type="submission" date="2020-02" db="EMBL/GenBank/DDBJ databases">
        <title>Draft genome sequence of Haematococcus lacustris strain NIES-144.</title>
        <authorList>
            <person name="Morimoto D."/>
            <person name="Nakagawa S."/>
            <person name="Yoshida T."/>
            <person name="Sawayama S."/>
        </authorList>
    </citation>
    <scope>NUCLEOTIDE SEQUENCE [LARGE SCALE GENOMIC DNA]</scope>
    <source>
        <strain evidence="1 2">NIES-144</strain>
    </source>
</reference>
<protein>
    <submittedName>
        <fullName evidence="1">Uncharacterized protein</fullName>
    </submittedName>
</protein>
<accession>A0A699YM20</accession>
<gene>
    <name evidence="1" type="ORF">HaLaN_06799</name>
</gene>
<dbReference type="Proteomes" id="UP000485058">
    <property type="component" value="Unassembled WGS sequence"/>
</dbReference>
<name>A0A699YM20_HAELA</name>
<proteinExistence type="predicted"/>
<evidence type="ECO:0000313" key="1">
    <source>
        <dbReference type="EMBL" id="GFH11317.1"/>
    </source>
</evidence>
<organism evidence="1 2">
    <name type="scientific">Haematococcus lacustris</name>
    <name type="common">Green alga</name>
    <name type="synonym">Haematococcus pluvialis</name>
    <dbReference type="NCBI Taxonomy" id="44745"/>
    <lineage>
        <taxon>Eukaryota</taxon>
        <taxon>Viridiplantae</taxon>
        <taxon>Chlorophyta</taxon>
        <taxon>core chlorophytes</taxon>
        <taxon>Chlorophyceae</taxon>
        <taxon>CS clade</taxon>
        <taxon>Chlamydomonadales</taxon>
        <taxon>Haematococcaceae</taxon>
        <taxon>Haematococcus</taxon>
    </lineage>
</organism>
<sequence>SDGKLVARSYNPQLGAYVSSQGRWRVCGSNLQVKVDRALASLNIGNASTKSAAFVGSNRWPLTNSLTLQRVPQANNQTAPAVLLLAGAPYFVVPELLLEEDDLSSGTG</sequence>
<comment type="caution">
    <text evidence="1">The sequence shown here is derived from an EMBL/GenBank/DDBJ whole genome shotgun (WGS) entry which is preliminary data.</text>
</comment>
<dbReference type="AlphaFoldDB" id="A0A699YM20"/>
<keyword evidence="2" id="KW-1185">Reference proteome</keyword>
<feature type="non-terminal residue" evidence="1">
    <location>
        <position position="1"/>
    </location>
</feature>